<proteinExistence type="predicted"/>
<dbReference type="EMBL" id="NMUH01000015">
    <property type="protein sequence ID" value="MQL68481.1"/>
    <property type="molecule type" value="Genomic_DNA"/>
</dbReference>
<protein>
    <submittedName>
        <fullName evidence="2">Uncharacterized protein</fullName>
    </submittedName>
</protein>
<accession>A0A843TCZ0</accession>
<sequence length="297" mass="32559">MVIISPPPIPRIPPLRSTGALYLDYPCVTQFAAPIPIRSDPERHSQPQALTTVTASISRPSPASASGVAAAGAHRRRRLHLPSGSRDCGARRRRSPCPVSPRPASARLHRRPTRQSPPLLGLERFVSSAAGRHLPSHCSSIAGPGFTYLCLKKPDGRTVVLLQIFFGDGSTTIARGDDEADGSAVATNAMALPLLPLSLLYIALASGKILEVPNGKDLLFVRPDAVFDKKKPIRKLLYLYWNMLRIEMWKLFSMDLANFEMVQDFRKPLLYVLEIGLVDLCFANEDKKARSSDSNSV</sequence>
<organism evidence="2 3">
    <name type="scientific">Colocasia esculenta</name>
    <name type="common">Wild taro</name>
    <name type="synonym">Arum esculentum</name>
    <dbReference type="NCBI Taxonomy" id="4460"/>
    <lineage>
        <taxon>Eukaryota</taxon>
        <taxon>Viridiplantae</taxon>
        <taxon>Streptophyta</taxon>
        <taxon>Embryophyta</taxon>
        <taxon>Tracheophyta</taxon>
        <taxon>Spermatophyta</taxon>
        <taxon>Magnoliopsida</taxon>
        <taxon>Liliopsida</taxon>
        <taxon>Araceae</taxon>
        <taxon>Aroideae</taxon>
        <taxon>Colocasieae</taxon>
        <taxon>Colocasia</taxon>
    </lineage>
</organism>
<evidence type="ECO:0000256" key="1">
    <source>
        <dbReference type="SAM" id="MobiDB-lite"/>
    </source>
</evidence>
<keyword evidence="3" id="KW-1185">Reference proteome</keyword>
<name>A0A843TCZ0_COLES</name>
<feature type="region of interest" description="Disordered" evidence="1">
    <location>
        <begin position="53"/>
        <end position="117"/>
    </location>
</feature>
<dbReference type="Proteomes" id="UP000652761">
    <property type="component" value="Unassembled WGS sequence"/>
</dbReference>
<comment type="caution">
    <text evidence="2">The sequence shown here is derived from an EMBL/GenBank/DDBJ whole genome shotgun (WGS) entry which is preliminary data.</text>
</comment>
<feature type="compositionally biased region" description="Low complexity" evidence="1">
    <location>
        <begin position="55"/>
        <end position="72"/>
    </location>
</feature>
<evidence type="ECO:0000313" key="3">
    <source>
        <dbReference type="Proteomes" id="UP000652761"/>
    </source>
</evidence>
<evidence type="ECO:0000313" key="2">
    <source>
        <dbReference type="EMBL" id="MQL68481.1"/>
    </source>
</evidence>
<reference evidence="2" key="1">
    <citation type="submission" date="2017-07" db="EMBL/GenBank/DDBJ databases">
        <title>Taro Niue Genome Assembly and Annotation.</title>
        <authorList>
            <person name="Atibalentja N."/>
            <person name="Keating K."/>
            <person name="Fields C.J."/>
        </authorList>
    </citation>
    <scope>NUCLEOTIDE SEQUENCE</scope>
    <source>
        <strain evidence="2">Niue_2</strain>
        <tissue evidence="2">Leaf</tissue>
    </source>
</reference>
<gene>
    <name evidence="2" type="ORF">Taro_000776</name>
</gene>
<dbReference type="OrthoDB" id="415590at2759"/>
<dbReference type="AlphaFoldDB" id="A0A843TCZ0"/>